<feature type="chain" id="PRO_5047059826" description="S-layer protein" evidence="1">
    <location>
        <begin position="25"/>
        <end position="644"/>
    </location>
</feature>
<dbReference type="RefSeq" id="WP_220728943.1">
    <property type="nucleotide sequence ID" value="NZ_BPLM01000027.1"/>
</dbReference>
<evidence type="ECO:0000313" key="3">
    <source>
        <dbReference type="Proteomes" id="UP001522905"/>
    </source>
</evidence>
<accession>A0ABT0I3B3</accession>
<evidence type="ECO:0008006" key="4">
    <source>
        <dbReference type="Google" id="ProtNLM"/>
    </source>
</evidence>
<sequence length="644" mass="69628">MQKSLKKSLYLGLAALSFASVAGATNANAAKKHHSKKTVKTVKKAKPVTYTSSYNLDQSVVYSLNGNNAIYTKPGTVKGARVVASKSDVKSVANSSKGYFMAYGEAKTSKGVHYYKVVSFDHKYRGWVYAGSAKKVDSTTTATDTPKNNVVYLKSNVSNTLWDAPKYSAFKTTKAANNNSGIANDQYVVDKAVKLNREGWTYYHVTNKTNANYNGWVWAGATNDAAPTDNFNAAKDIKVNFTYNGSQVKSAVFHAYDFNLRMNNGLPYNSTDLNKALFNKTALAQYSHAQNGNLGWLGSQLKDTGYTLAGLTGGDLFKDNADNTLSFTPNTNNSDKLKGVKAGDTIWLDVVKDNSKVSSKFKPVVLNNNFSAYTGTEITNYIKPSLKDNVAEFFTNPKKPLDSQKHTADAYYGSLFDNTLATAKNVVNPNNSTLSFLLGNANSTYLDASSTKTVYKSDADAAKAFQLALRHDNVTVTVAKNSAVTADIKPYGGTDTYSVTGHDINGNEISPMTVVVNSNNQVVASGNNGSNLKAVSGTPTLNDYLNANNMYASDQPYGSVDDFAGLNSNKNTPFGNFDVDNNGKGTFTVREQGGSGQQSHFVYFLANTNDLKYKSMGQDVTPYYYAVPVAGTSVDRSNGSTTNY</sequence>
<comment type="caution">
    <text evidence="2">The sequence shown here is derived from an EMBL/GenBank/DDBJ whole genome shotgun (WGS) entry which is preliminary data.</text>
</comment>
<evidence type="ECO:0000313" key="2">
    <source>
        <dbReference type="EMBL" id="MCK8625184.1"/>
    </source>
</evidence>
<reference evidence="2 3" key="1">
    <citation type="submission" date="2021-11" db="EMBL/GenBank/DDBJ databases">
        <title>Comparative genomics of bee honey and flower isolates.</title>
        <authorList>
            <person name="Bechtner J.D."/>
            <person name="Gallus M.K."/>
            <person name="Ehrmann M."/>
        </authorList>
    </citation>
    <scope>NUCLEOTIDE SEQUENCE [LARGE SCALE GENOMIC DNA]</scope>
    <source>
        <strain evidence="2 3">M161</strain>
    </source>
</reference>
<keyword evidence="1" id="KW-0732">Signal</keyword>
<dbReference type="EMBL" id="JAJIAO010000009">
    <property type="protein sequence ID" value="MCK8625184.1"/>
    <property type="molecule type" value="Genomic_DNA"/>
</dbReference>
<gene>
    <name evidence="2" type="ORF">LNP07_06605</name>
</gene>
<protein>
    <recommendedName>
        <fullName evidence="4">S-layer protein</fullName>
    </recommendedName>
</protein>
<dbReference type="Proteomes" id="UP001522905">
    <property type="component" value="Unassembled WGS sequence"/>
</dbReference>
<organism evidence="2 3">
    <name type="scientific">Apilactobacillus xinyiensis</name>
    <dbReference type="NCBI Taxonomy" id="2841032"/>
    <lineage>
        <taxon>Bacteria</taxon>
        <taxon>Bacillati</taxon>
        <taxon>Bacillota</taxon>
        <taxon>Bacilli</taxon>
        <taxon>Lactobacillales</taxon>
        <taxon>Lactobacillaceae</taxon>
        <taxon>Apilactobacillus</taxon>
    </lineage>
</organism>
<feature type="signal peptide" evidence="1">
    <location>
        <begin position="1"/>
        <end position="24"/>
    </location>
</feature>
<proteinExistence type="predicted"/>
<keyword evidence="3" id="KW-1185">Reference proteome</keyword>
<name>A0ABT0I3B3_9LACO</name>
<evidence type="ECO:0000256" key="1">
    <source>
        <dbReference type="SAM" id="SignalP"/>
    </source>
</evidence>